<feature type="coiled-coil region" evidence="1">
    <location>
        <begin position="72"/>
        <end position="113"/>
    </location>
</feature>
<dbReference type="OrthoDB" id="3147752at2759"/>
<dbReference type="GeneID" id="36330683"/>
<protein>
    <submittedName>
        <fullName evidence="3">Uncharacterized protein</fullName>
    </submittedName>
</protein>
<dbReference type="Proteomes" id="UP000194127">
    <property type="component" value="Unassembled WGS sequence"/>
</dbReference>
<feature type="region of interest" description="Disordered" evidence="2">
    <location>
        <begin position="1"/>
        <end position="69"/>
    </location>
</feature>
<dbReference type="RefSeq" id="XP_024338655.1">
    <property type="nucleotide sequence ID" value="XM_024485734.1"/>
</dbReference>
<sequence>MQPTRPDSTSRTAGNEREQEHGQGRKSQVRTNNGEATQQAQSHDSGGVTAHRQENRGGNGRVTRGRFEDMDRESLMKEIRKLRRGYKDAHQKLEEVTGQVGGLQRSLAEAENKLTVTATLLDERTATLRATETLLTKNDQYSDADVLRLVNELNDHILQASAQIADARIRLSPQTSRHQGDIDEAKQRIESSVGAKMVQLLQSRLHDRPSVLQMAFQACIVFCASRIIKAWVFQHFGDRKIFDEVHKRIHANGEWYRSDKGRKTLSLKGD</sequence>
<gene>
    <name evidence="3" type="ORF">POSPLADRAFT_1144810</name>
</gene>
<dbReference type="STRING" id="670580.A0A1X6MZR3"/>
<feature type="compositionally biased region" description="Polar residues" evidence="2">
    <location>
        <begin position="1"/>
        <end position="13"/>
    </location>
</feature>
<reference evidence="3 4" key="1">
    <citation type="submission" date="2017-04" db="EMBL/GenBank/DDBJ databases">
        <title>Genome Sequence of the Model Brown-Rot Fungus Postia placenta SB12.</title>
        <authorList>
            <consortium name="DOE Joint Genome Institute"/>
            <person name="Gaskell J."/>
            <person name="Kersten P."/>
            <person name="Larrondo L.F."/>
            <person name="Canessa P."/>
            <person name="Martinez D."/>
            <person name="Hibbett D."/>
            <person name="Schmoll M."/>
            <person name="Kubicek C.P."/>
            <person name="Martinez A.T."/>
            <person name="Yadav J."/>
            <person name="Master E."/>
            <person name="Magnuson J.K."/>
            <person name="James T."/>
            <person name="Yaver D."/>
            <person name="Berka R."/>
            <person name="Labutti K."/>
            <person name="Lipzen A."/>
            <person name="Aerts A."/>
            <person name="Barry K."/>
            <person name="Henrissat B."/>
            <person name="Blanchette R."/>
            <person name="Grigoriev I."/>
            <person name="Cullen D."/>
        </authorList>
    </citation>
    <scope>NUCLEOTIDE SEQUENCE [LARGE SCALE GENOMIC DNA]</scope>
    <source>
        <strain evidence="3 4">MAD-698-R-SB12</strain>
    </source>
</reference>
<evidence type="ECO:0000256" key="2">
    <source>
        <dbReference type="SAM" id="MobiDB-lite"/>
    </source>
</evidence>
<name>A0A1X6MZR3_9APHY</name>
<feature type="compositionally biased region" description="Polar residues" evidence="2">
    <location>
        <begin position="25"/>
        <end position="44"/>
    </location>
</feature>
<proteinExistence type="predicted"/>
<keyword evidence="4" id="KW-1185">Reference proteome</keyword>
<keyword evidence="1" id="KW-0175">Coiled coil</keyword>
<evidence type="ECO:0000313" key="3">
    <source>
        <dbReference type="EMBL" id="OSX61861.1"/>
    </source>
</evidence>
<accession>A0A1X6MZR3</accession>
<evidence type="ECO:0000256" key="1">
    <source>
        <dbReference type="SAM" id="Coils"/>
    </source>
</evidence>
<evidence type="ECO:0000313" key="4">
    <source>
        <dbReference type="Proteomes" id="UP000194127"/>
    </source>
</evidence>
<dbReference type="EMBL" id="KZ110598">
    <property type="protein sequence ID" value="OSX61861.1"/>
    <property type="molecule type" value="Genomic_DNA"/>
</dbReference>
<organism evidence="3 4">
    <name type="scientific">Postia placenta MAD-698-R-SB12</name>
    <dbReference type="NCBI Taxonomy" id="670580"/>
    <lineage>
        <taxon>Eukaryota</taxon>
        <taxon>Fungi</taxon>
        <taxon>Dikarya</taxon>
        <taxon>Basidiomycota</taxon>
        <taxon>Agaricomycotina</taxon>
        <taxon>Agaricomycetes</taxon>
        <taxon>Polyporales</taxon>
        <taxon>Adustoporiaceae</taxon>
        <taxon>Rhodonia</taxon>
    </lineage>
</organism>
<dbReference type="AlphaFoldDB" id="A0A1X6MZR3"/>
<feature type="compositionally biased region" description="Basic and acidic residues" evidence="2">
    <location>
        <begin position="14"/>
        <end position="23"/>
    </location>
</feature>